<dbReference type="InterPro" id="IPR005123">
    <property type="entry name" value="Oxoglu/Fe-dep_dioxygenase_dom"/>
</dbReference>
<dbReference type="InterPro" id="IPR023550">
    <property type="entry name" value="PKHD_hydroxylase"/>
</dbReference>
<proteinExistence type="inferred from homology"/>
<keyword evidence="6 7" id="KW-0408">Iron</keyword>
<organism evidence="9 10">
    <name type="scientific">Pseudoxanthomonas indica</name>
    <dbReference type="NCBI Taxonomy" id="428993"/>
    <lineage>
        <taxon>Bacteria</taxon>
        <taxon>Pseudomonadati</taxon>
        <taxon>Pseudomonadota</taxon>
        <taxon>Gammaproteobacteria</taxon>
        <taxon>Lysobacterales</taxon>
        <taxon>Lysobacteraceae</taxon>
        <taxon>Pseudoxanthomonas</taxon>
    </lineage>
</organism>
<evidence type="ECO:0000256" key="2">
    <source>
        <dbReference type="ARBA" id="ARBA00022723"/>
    </source>
</evidence>
<evidence type="ECO:0000256" key="1">
    <source>
        <dbReference type="ARBA" id="ARBA00001961"/>
    </source>
</evidence>
<feature type="binding site" evidence="7">
    <location>
        <position position="162"/>
    </location>
    <ligand>
        <name>Fe cation</name>
        <dbReference type="ChEBI" id="CHEBI:24875"/>
    </ligand>
</feature>
<dbReference type="SMART" id="SM00702">
    <property type="entry name" value="P4Hc"/>
    <property type="match status" value="1"/>
</dbReference>
<dbReference type="InterPro" id="IPR044862">
    <property type="entry name" value="Pro_4_hyd_alph_FE2OG_OXY"/>
</dbReference>
<dbReference type="HAMAP" id="MF_00657">
    <property type="entry name" value="Hydroxyl_YbiX"/>
    <property type="match status" value="1"/>
</dbReference>
<evidence type="ECO:0000313" key="9">
    <source>
        <dbReference type="EMBL" id="SKC76714.1"/>
    </source>
</evidence>
<dbReference type="Proteomes" id="UP000190341">
    <property type="component" value="Unassembled WGS sequence"/>
</dbReference>
<feature type="binding site" evidence="7">
    <location>
        <position position="98"/>
    </location>
    <ligand>
        <name>Fe cation</name>
        <dbReference type="ChEBI" id="CHEBI:24875"/>
    </ligand>
</feature>
<dbReference type="EMBL" id="FUZV01000002">
    <property type="protein sequence ID" value="SKC76714.1"/>
    <property type="molecule type" value="Genomic_DNA"/>
</dbReference>
<keyword evidence="5 7" id="KW-0560">Oxidoreductase</keyword>
<evidence type="ECO:0000256" key="7">
    <source>
        <dbReference type="HAMAP-Rule" id="MF_00657"/>
    </source>
</evidence>
<dbReference type="InterPro" id="IPR041097">
    <property type="entry name" value="PKHD_C"/>
</dbReference>
<reference evidence="9 10" key="1">
    <citation type="submission" date="2017-02" db="EMBL/GenBank/DDBJ databases">
        <authorList>
            <person name="Peterson S.W."/>
        </authorList>
    </citation>
    <scope>NUCLEOTIDE SEQUENCE [LARGE SCALE GENOMIC DNA]</scope>
    <source>
        <strain evidence="9 10">P15</strain>
    </source>
</reference>
<dbReference type="STRING" id="428993.SAMN06296058_2697"/>
<dbReference type="Gene3D" id="2.60.120.620">
    <property type="entry name" value="q2cbj1_9rhob like domain"/>
    <property type="match status" value="1"/>
</dbReference>
<dbReference type="GO" id="GO:0006879">
    <property type="term" value="P:intracellular iron ion homeostasis"/>
    <property type="evidence" value="ECO:0007669"/>
    <property type="project" value="TreeGrafter"/>
</dbReference>
<dbReference type="GO" id="GO:0006974">
    <property type="term" value="P:DNA damage response"/>
    <property type="evidence" value="ECO:0007669"/>
    <property type="project" value="TreeGrafter"/>
</dbReference>
<dbReference type="NCBIfam" id="NF003975">
    <property type="entry name" value="PRK05467.1-4"/>
    <property type="match status" value="1"/>
</dbReference>
<evidence type="ECO:0000256" key="3">
    <source>
        <dbReference type="ARBA" id="ARBA00022896"/>
    </source>
</evidence>
<comment type="cofactor">
    <cofactor evidence="7">
        <name>Fe(2+)</name>
        <dbReference type="ChEBI" id="CHEBI:29033"/>
    </cofactor>
    <text evidence="7">Binds 1 Fe(2+) ion per subunit.</text>
</comment>
<name>A0A1T5LLF6_9GAMM</name>
<accession>A0A1T5LLF6</accession>
<dbReference type="NCBIfam" id="NF003974">
    <property type="entry name" value="PRK05467.1-3"/>
    <property type="match status" value="1"/>
</dbReference>
<keyword evidence="10" id="KW-1185">Reference proteome</keyword>
<keyword evidence="4 7" id="KW-0223">Dioxygenase</keyword>
<gene>
    <name evidence="9" type="ORF">SAMN06296058_2697</name>
</gene>
<dbReference type="GO" id="GO:0005506">
    <property type="term" value="F:iron ion binding"/>
    <property type="evidence" value="ECO:0007669"/>
    <property type="project" value="UniProtKB-UniRule"/>
</dbReference>
<dbReference type="PANTHER" id="PTHR41536">
    <property type="entry name" value="PKHD-TYPE HYDROXYLASE YBIX"/>
    <property type="match status" value="1"/>
</dbReference>
<dbReference type="PANTHER" id="PTHR41536:SF1">
    <property type="entry name" value="PKHD-TYPE HYDROXYLASE YBIX"/>
    <property type="match status" value="1"/>
</dbReference>
<dbReference type="InterPro" id="IPR006620">
    <property type="entry name" value="Pro_4_hyd_alph"/>
</dbReference>
<keyword evidence="3 7" id="KW-0847">Vitamin C</keyword>
<evidence type="ECO:0000256" key="4">
    <source>
        <dbReference type="ARBA" id="ARBA00022964"/>
    </source>
</evidence>
<dbReference type="GO" id="GO:0016706">
    <property type="term" value="F:2-oxoglutarate-dependent dioxygenase activity"/>
    <property type="evidence" value="ECO:0007669"/>
    <property type="project" value="UniProtKB-UniRule"/>
</dbReference>
<comment type="cofactor">
    <cofactor evidence="1 7">
        <name>L-ascorbate</name>
        <dbReference type="ChEBI" id="CHEBI:38290"/>
    </cofactor>
</comment>
<dbReference type="GO" id="GO:0031418">
    <property type="term" value="F:L-ascorbic acid binding"/>
    <property type="evidence" value="ECO:0007669"/>
    <property type="project" value="UniProtKB-KW"/>
</dbReference>
<protein>
    <submittedName>
        <fullName evidence="9">PKHD-type hydroxylase</fullName>
    </submittedName>
</protein>
<evidence type="ECO:0000256" key="5">
    <source>
        <dbReference type="ARBA" id="ARBA00023002"/>
    </source>
</evidence>
<evidence type="ECO:0000313" key="10">
    <source>
        <dbReference type="Proteomes" id="UP000190341"/>
    </source>
</evidence>
<dbReference type="Pfam" id="PF13640">
    <property type="entry name" value="2OG-FeII_Oxy_3"/>
    <property type="match status" value="1"/>
</dbReference>
<dbReference type="SUPFAM" id="SSF51197">
    <property type="entry name" value="Clavaminate synthase-like"/>
    <property type="match status" value="1"/>
</dbReference>
<dbReference type="RefSeq" id="WP_079725025.1">
    <property type="nucleotide sequence ID" value="NZ_BMCL01000001.1"/>
</dbReference>
<feature type="binding site" evidence="7">
    <location>
        <position position="96"/>
    </location>
    <ligand>
        <name>Fe cation</name>
        <dbReference type="ChEBI" id="CHEBI:24875"/>
    </ligand>
</feature>
<dbReference type="OrthoDB" id="9812472at2"/>
<evidence type="ECO:0000259" key="8">
    <source>
        <dbReference type="PROSITE" id="PS51471"/>
    </source>
</evidence>
<feature type="binding site" evidence="7">
    <location>
        <position position="172"/>
    </location>
    <ligand>
        <name>2-oxoglutarate</name>
        <dbReference type="ChEBI" id="CHEBI:16810"/>
    </ligand>
</feature>
<dbReference type="PROSITE" id="PS51471">
    <property type="entry name" value="FE2OG_OXY"/>
    <property type="match status" value="1"/>
</dbReference>
<sequence length="229" mass="25541">MLLHIPAVLDPAQVASIRRELDAADWADGRETVGKQGAQVKRNEQLPDASPLKLALGQQILAALERNPLFFAAALPLRILPPRFNRYQGGGTYGFHIDGSVMITSTPEGVRQHLRSDVSCTLFLCEPDEYEGGELIISDTYGEHEVKLPAGDMIVYPSSSLHQVRPVIRGARVASFFWVQSMIREDAQRRLLFEMDTSIETLRRTGADADAVVQLTGVYHNLMRRWAET</sequence>
<dbReference type="Gene3D" id="4.10.860.20">
    <property type="entry name" value="Rabenosyn, Rab binding domain"/>
    <property type="match status" value="1"/>
</dbReference>
<dbReference type="AlphaFoldDB" id="A0A1T5LLF6"/>
<dbReference type="Pfam" id="PF18331">
    <property type="entry name" value="PKHD_C"/>
    <property type="match status" value="1"/>
</dbReference>
<feature type="domain" description="Fe2OG dioxygenase" evidence="8">
    <location>
        <begin position="78"/>
        <end position="181"/>
    </location>
</feature>
<keyword evidence="2 7" id="KW-0479">Metal-binding</keyword>
<evidence type="ECO:0000256" key="6">
    <source>
        <dbReference type="ARBA" id="ARBA00023004"/>
    </source>
</evidence>